<keyword evidence="3" id="KW-1185">Reference proteome</keyword>
<sequence>MNKDDLLKLIADDDMGLLDVKSKREALGTDERLLNSFKEIEQFYLEHKREPEANKEDMTEFKLHSRLAGLRASKDKRTSLLPFDECGLLTVTPTSIADVLNDDDMGLLGAADEDIFKLRHVPATIEMPETIGSRKPCKDFEDFEQLFKTCHEELAAGIREARAFTGEQQIQIGHFFILHGVMTYVAHVGEKEAKKGKVNARLRCIFENGTESNMLLRSLATELYKDEAGRRILDHQDKALEDLASIGGDDKLAGYIYIVTSLSQKPEIAGIKDLYKIGFSTVPVEERVRNASQEATYLMAPVRIVTAFECYNINVQKFEALLHAFFGKNCLDLVVTDKNGKRTQPREWFVAPLAAIEMAVQLLINGEIVHYRYDGDIEDVVAR</sequence>
<reference evidence="2" key="1">
    <citation type="submission" date="2021-02" db="EMBL/GenBank/DDBJ databases">
        <authorList>
            <person name="Vanwijnsberghe S."/>
        </authorList>
    </citation>
    <scope>NUCLEOTIDE SEQUENCE</scope>
    <source>
        <strain evidence="2">R-70211</strain>
    </source>
</reference>
<name>A0A9N8R562_9BURK</name>
<dbReference type="AlphaFoldDB" id="A0A9N8R562"/>
<gene>
    <name evidence="2" type="ORF">R70211_06844</name>
</gene>
<dbReference type="SMART" id="SM00974">
    <property type="entry name" value="T5orf172"/>
    <property type="match status" value="1"/>
</dbReference>
<dbReference type="Pfam" id="PF13455">
    <property type="entry name" value="MUG113"/>
    <property type="match status" value="1"/>
</dbReference>
<dbReference type="EMBL" id="CAJNAS010000030">
    <property type="protein sequence ID" value="CAE6959606.1"/>
    <property type="molecule type" value="Genomic_DNA"/>
</dbReference>
<proteinExistence type="predicted"/>
<evidence type="ECO:0000313" key="3">
    <source>
        <dbReference type="Proteomes" id="UP000675121"/>
    </source>
</evidence>
<evidence type="ECO:0000259" key="1">
    <source>
        <dbReference type="SMART" id="SM00974"/>
    </source>
</evidence>
<dbReference type="RefSeq" id="WP_201139475.1">
    <property type="nucleotide sequence ID" value="NZ_CAJNAS010000030.1"/>
</dbReference>
<protein>
    <recommendedName>
        <fullName evidence="1">Bacteriophage T5 Orf172 DNA-binding domain-containing protein</fullName>
    </recommendedName>
</protein>
<feature type="domain" description="Bacteriophage T5 Orf172 DNA-binding" evidence="1">
    <location>
        <begin position="269"/>
        <end position="363"/>
    </location>
</feature>
<comment type="caution">
    <text evidence="2">The sequence shown here is derived from an EMBL/GenBank/DDBJ whole genome shotgun (WGS) entry which is preliminary data.</text>
</comment>
<evidence type="ECO:0000313" key="2">
    <source>
        <dbReference type="EMBL" id="CAE6959606.1"/>
    </source>
</evidence>
<dbReference type="InterPro" id="IPR018306">
    <property type="entry name" value="Phage_T5_Orf172_DNA-bd"/>
</dbReference>
<organism evidence="2 3">
    <name type="scientific">Paraburkholderia domus</name>
    <dbReference type="NCBI Taxonomy" id="2793075"/>
    <lineage>
        <taxon>Bacteria</taxon>
        <taxon>Pseudomonadati</taxon>
        <taxon>Pseudomonadota</taxon>
        <taxon>Betaproteobacteria</taxon>
        <taxon>Burkholderiales</taxon>
        <taxon>Burkholderiaceae</taxon>
        <taxon>Paraburkholderia</taxon>
    </lineage>
</organism>
<accession>A0A9N8R562</accession>
<dbReference type="Proteomes" id="UP000675121">
    <property type="component" value="Unassembled WGS sequence"/>
</dbReference>